<feature type="transmembrane region" description="Helical" evidence="1">
    <location>
        <begin position="20"/>
        <end position="42"/>
    </location>
</feature>
<evidence type="ECO:0000313" key="2">
    <source>
        <dbReference type="EMBL" id="EJP61277.1"/>
    </source>
</evidence>
<evidence type="ECO:0000313" key="3">
    <source>
        <dbReference type="Proteomes" id="UP000002762"/>
    </source>
</evidence>
<organism evidence="2 3">
    <name type="scientific">Beauveria bassiana (strain ARSEF 2860)</name>
    <name type="common">White muscardine disease fungus</name>
    <name type="synonym">Tritirachium shiotae</name>
    <dbReference type="NCBI Taxonomy" id="655819"/>
    <lineage>
        <taxon>Eukaryota</taxon>
        <taxon>Fungi</taxon>
        <taxon>Dikarya</taxon>
        <taxon>Ascomycota</taxon>
        <taxon>Pezizomycotina</taxon>
        <taxon>Sordariomycetes</taxon>
        <taxon>Hypocreomycetidae</taxon>
        <taxon>Hypocreales</taxon>
        <taxon>Cordycipitaceae</taxon>
        <taxon>Beauveria</taxon>
    </lineage>
</organism>
<dbReference type="EMBL" id="JH725216">
    <property type="protein sequence ID" value="EJP61277.1"/>
    <property type="molecule type" value="Genomic_DNA"/>
</dbReference>
<name>J4UFH6_BEAB2</name>
<keyword evidence="1" id="KW-0472">Membrane</keyword>
<feature type="transmembrane region" description="Helical" evidence="1">
    <location>
        <begin position="95"/>
        <end position="119"/>
    </location>
</feature>
<feature type="transmembrane region" description="Helical" evidence="1">
    <location>
        <begin position="179"/>
        <end position="197"/>
    </location>
</feature>
<protein>
    <submittedName>
        <fullName evidence="2">Uncharacterized protein</fullName>
    </submittedName>
</protein>
<accession>J4UFH6</accession>
<dbReference type="AlphaFoldDB" id="J4UFH6"/>
<dbReference type="GeneID" id="19892794"/>
<dbReference type="Proteomes" id="UP000002762">
    <property type="component" value="Unassembled WGS sequence"/>
</dbReference>
<keyword evidence="3" id="KW-1185">Reference proteome</keyword>
<dbReference type="RefSeq" id="XP_008603101.1">
    <property type="nucleotide sequence ID" value="XM_008604879.1"/>
</dbReference>
<sequence length="237" mass="27716">MSYTFKLFKLANKGNIKVVLLLSIYFLGLKDSLLLLYIANIGKVIKLIYYFKSRYIYNYFLNIIIVFTRLEPTKKLIDKASNIISKYLLYKGLDYFYLFSILAYLIFLLYFINKVIGYLGKLIKVSNFFSIRNNNLKARIVKVISLITLATYRLTYYITYFSNSKFPSLKILLLKVISYTNNKYLLVLEKLIVYYLVSTKVKYYIYKKKYLVTIPSGSATYSKGYVNIISLSLVVAA</sequence>
<reference evidence="2 3" key="1">
    <citation type="journal article" date="2012" name="Sci. Rep.">
        <title>Genomic perspectives on the evolution of fungal entomopathogenicity in Beauveria bassiana.</title>
        <authorList>
            <person name="Xiao G."/>
            <person name="Ying S.H."/>
            <person name="Zheng P."/>
            <person name="Wang Z.L."/>
            <person name="Zhang S."/>
            <person name="Xie X.Q."/>
            <person name="Shang Y."/>
            <person name="St Leger R.J."/>
            <person name="Zhao G.P."/>
            <person name="Wang C."/>
            <person name="Feng M.G."/>
        </authorList>
    </citation>
    <scope>NUCLEOTIDE SEQUENCE [LARGE SCALE GENOMIC DNA]</scope>
    <source>
        <strain evidence="2 3">ARSEF 2860</strain>
    </source>
</reference>
<evidence type="ECO:0000256" key="1">
    <source>
        <dbReference type="SAM" id="Phobius"/>
    </source>
</evidence>
<dbReference type="HOGENOM" id="CLU_1170472_0_0_1"/>
<proteinExistence type="predicted"/>
<dbReference type="InParanoid" id="J4UFH6"/>
<gene>
    <name evidence="2" type="ORF">BBA_09782</name>
</gene>
<feature type="transmembrane region" description="Helical" evidence="1">
    <location>
        <begin position="54"/>
        <end position="70"/>
    </location>
</feature>
<keyword evidence="1" id="KW-0812">Transmembrane</keyword>
<keyword evidence="1" id="KW-1133">Transmembrane helix</keyword>
<feature type="transmembrane region" description="Helical" evidence="1">
    <location>
        <begin position="140"/>
        <end position="159"/>
    </location>
</feature>